<accession>A0A9D4SHZ5</accession>
<dbReference type="AlphaFoldDB" id="A0A9D4SHZ5"/>
<feature type="chain" id="PRO_5039247785" evidence="1">
    <location>
        <begin position="22"/>
        <end position="141"/>
    </location>
</feature>
<reference evidence="2" key="2">
    <citation type="journal article" date="2021" name="World Allergy Organ. J.">
        <title>Chromosome-level assembly of Dermatophagoides farinae genome and transcriptome reveals two novel allergens Der f 37 and Der f 39.</title>
        <authorList>
            <person name="Chen J."/>
            <person name="Cai Z."/>
            <person name="Fan D."/>
            <person name="Hu J."/>
            <person name="Hou Y."/>
            <person name="He Y."/>
            <person name="Zhang Z."/>
            <person name="Zhao Z."/>
            <person name="Gao P."/>
            <person name="Hu W."/>
            <person name="Sun J."/>
            <person name="Li J."/>
            <person name="Ji K."/>
        </authorList>
    </citation>
    <scope>NUCLEOTIDE SEQUENCE</scope>
    <source>
        <strain evidence="2">JKM2019</strain>
    </source>
</reference>
<proteinExistence type="predicted"/>
<sequence>MSRIQSISFLLVCSIIGNVVTAPITDPNNNKQAILNYGRILNRDISRKLVNNIYTFNGQVRQYAGNIRSDSALYELVVPMQFTSNLGNMVAPYVVRRFISKPFEVAVENVAKWVDHISSSSKLVSDYIATAMGNVPKNRRP</sequence>
<protein>
    <submittedName>
        <fullName evidence="2">Uncharacterized protein</fullName>
    </submittedName>
</protein>
<dbReference type="OrthoDB" id="10400051at2759"/>
<dbReference type="Proteomes" id="UP000828236">
    <property type="component" value="Unassembled WGS sequence"/>
</dbReference>
<organism evidence="2">
    <name type="scientific">Dermatophagoides farinae</name>
    <name type="common">American house dust mite</name>
    <dbReference type="NCBI Taxonomy" id="6954"/>
    <lineage>
        <taxon>Eukaryota</taxon>
        <taxon>Metazoa</taxon>
        <taxon>Ecdysozoa</taxon>
        <taxon>Arthropoda</taxon>
        <taxon>Chelicerata</taxon>
        <taxon>Arachnida</taxon>
        <taxon>Acari</taxon>
        <taxon>Acariformes</taxon>
        <taxon>Sarcoptiformes</taxon>
        <taxon>Astigmata</taxon>
        <taxon>Psoroptidia</taxon>
        <taxon>Analgoidea</taxon>
        <taxon>Pyroglyphidae</taxon>
        <taxon>Dermatophagoidinae</taxon>
        <taxon>Dermatophagoides</taxon>
    </lineage>
</organism>
<name>A0A9D4SHZ5_DERFA</name>
<evidence type="ECO:0000313" key="2">
    <source>
        <dbReference type="EMBL" id="KAH7642218.1"/>
    </source>
</evidence>
<gene>
    <name evidence="2" type="ORF">HUG17_5263</name>
</gene>
<evidence type="ECO:0000256" key="1">
    <source>
        <dbReference type="SAM" id="SignalP"/>
    </source>
</evidence>
<dbReference type="EMBL" id="SDOV01000004">
    <property type="protein sequence ID" value="KAH7642218.1"/>
    <property type="molecule type" value="Genomic_DNA"/>
</dbReference>
<feature type="signal peptide" evidence="1">
    <location>
        <begin position="1"/>
        <end position="21"/>
    </location>
</feature>
<comment type="caution">
    <text evidence="2">The sequence shown here is derived from an EMBL/GenBank/DDBJ whole genome shotgun (WGS) entry which is preliminary data.</text>
</comment>
<reference evidence="2" key="1">
    <citation type="submission" date="2020-06" db="EMBL/GenBank/DDBJ databases">
        <authorList>
            <person name="Ji K."/>
            <person name="Li J."/>
        </authorList>
    </citation>
    <scope>NUCLEOTIDE SEQUENCE</scope>
    <source>
        <strain evidence="2">JKM2019</strain>
        <tissue evidence="2">Whole body</tissue>
    </source>
</reference>
<keyword evidence="1" id="KW-0732">Signal</keyword>